<evidence type="ECO:0000256" key="4">
    <source>
        <dbReference type="PROSITE-ProRule" id="PRU00261"/>
    </source>
</evidence>
<gene>
    <name evidence="8" type="ORF">PROFUN_05300</name>
</gene>
<dbReference type="PANTHER" id="PTHR11567">
    <property type="entry name" value="ACID PHOSPHATASE-RELATED"/>
    <property type="match status" value="1"/>
</dbReference>
<protein>
    <recommendedName>
        <fullName evidence="7">Chitin-binding type-1 domain-containing protein</fullName>
    </recommendedName>
</protein>
<dbReference type="InParanoid" id="A0A2P6NRJ8"/>
<dbReference type="GO" id="GO:0016791">
    <property type="term" value="F:phosphatase activity"/>
    <property type="evidence" value="ECO:0007669"/>
    <property type="project" value="TreeGrafter"/>
</dbReference>
<dbReference type="SMART" id="SM00270">
    <property type="entry name" value="ChtBD1"/>
    <property type="match status" value="2"/>
</dbReference>
<comment type="caution">
    <text evidence="8">The sequence shown here is derived from an EMBL/GenBank/DDBJ whole genome shotgun (WGS) entry which is preliminary data.</text>
</comment>
<comment type="caution">
    <text evidence="4">Lacks conserved residue(s) required for the propagation of feature annotation.</text>
</comment>
<feature type="chain" id="PRO_5015157754" description="Chitin-binding type-1 domain-containing protein" evidence="6">
    <location>
        <begin position="19"/>
        <end position="720"/>
    </location>
</feature>
<dbReference type="SUPFAM" id="SSF53955">
    <property type="entry name" value="Lysozyme-like"/>
    <property type="match status" value="1"/>
</dbReference>
<keyword evidence="6" id="KW-0732">Signal</keyword>
<dbReference type="PANTHER" id="PTHR11567:SF110">
    <property type="entry name" value="2-PHOSPHOXYLOSE PHOSPHATASE 1"/>
    <property type="match status" value="1"/>
</dbReference>
<evidence type="ECO:0000259" key="7">
    <source>
        <dbReference type="PROSITE" id="PS50941"/>
    </source>
</evidence>
<evidence type="ECO:0000256" key="1">
    <source>
        <dbReference type="ARBA" id="ARBA00005375"/>
    </source>
</evidence>
<dbReference type="InterPro" id="IPR018371">
    <property type="entry name" value="Chitin-binding_1_CS"/>
</dbReference>
<organism evidence="8 9">
    <name type="scientific">Planoprotostelium fungivorum</name>
    <dbReference type="NCBI Taxonomy" id="1890364"/>
    <lineage>
        <taxon>Eukaryota</taxon>
        <taxon>Amoebozoa</taxon>
        <taxon>Evosea</taxon>
        <taxon>Variosea</taxon>
        <taxon>Cavosteliida</taxon>
        <taxon>Cavosteliaceae</taxon>
        <taxon>Planoprotostelium</taxon>
    </lineage>
</organism>
<comment type="similarity">
    <text evidence="1">Belongs to the histidine acid phosphatase family.</text>
</comment>
<dbReference type="InterPro" id="IPR029033">
    <property type="entry name" value="His_PPase_superfam"/>
</dbReference>
<dbReference type="EMBL" id="MDYQ01000030">
    <property type="protein sequence ID" value="PRP86518.1"/>
    <property type="molecule type" value="Genomic_DNA"/>
</dbReference>
<name>A0A2P6NRJ8_9EUKA</name>
<feature type="domain" description="Chitin-binding type-1" evidence="7">
    <location>
        <begin position="453"/>
        <end position="493"/>
    </location>
</feature>
<dbReference type="AlphaFoldDB" id="A0A2P6NRJ8"/>
<dbReference type="InterPro" id="IPR001002">
    <property type="entry name" value="Chitin-bd_1"/>
</dbReference>
<dbReference type="InterPro" id="IPR033379">
    <property type="entry name" value="Acid_Pase_AS"/>
</dbReference>
<dbReference type="SUPFAM" id="SSF53254">
    <property type="entry name" value="Phosphoglycerate mutase-like"/>
    <property type="match status" value="1"/>
</dbReference>
<dbReference type="SUPFAM" id="SSF57016">
    <property type="entry name" value="Plant lectins/antimicrobial peptides"/>
    <property type="match status" value="2"/>
</dbReference>
<dbReference type="InterPro" id="IPR023346">
    <property type="entry name" value="Lysozyme-like_dom_sf"/>
</dbReference>
<proteinExistence type="inferred from homology"/>
<keyword evidence="4" id="KW-1015">Disulfide bond</keyword>
<dbReference type="PROSITE" id="PS00026">
    <property type="entry name" value="CHIT_BIND_I_1"/>
    <property type="match status" value="1"/>
</dbReference>
<keyword evidence="2 4" id="KW-0147">Chitin-binding</keyword>
<sequence>MMILRILAVSCIYSWVASEFCGAPHPPLRETPKGLKLEMVQTIVRHGDRAPDRFIPKMEEPYPHWNCTLEQIVASVDITSRGHLKEIHRMFLVQYEDDVETLPGNCGEGQLTMRGYDQHLKLGAAFRKLYIDQFSLFNASESLSRVHVRSTDSKRTIQCAEAQLNGMFPPHARREKVKVHVRDSAKESMWPNEGICPAWGVRWNQIKNGEEEKKHEKEIQPLIDHLRNTFHIDTLPTWDANSSPELNDVYSCRRCHNFTMPSAIDDETFDQIRSAAEWNFNLQFTTDPLLVRLGTFRFLDELFQGLDEYVTDVKKEIKWYLFSGHDSTIGPLGASLGIFDGKWPSYASYINIELWSDDQGEFWVHFAYNGHLKSPKDSGCGGDGNPCRWKRAREFLKEKLATPEDCATSRGPFPLWEASDIKNGSTSPIKTDNMIGRTSSTFLVLAAILAVSLAQCNPPCGGGLCCSKWGYCGTGADYCGSDNGGQGGGKCNPACAPGLCCSQYGYCGTGAEYCGGNPPPPPPPPSTGDGGNNNGGDLTADQLRAVMENGQSYDYINDVNYVLNKYGLNTPIRKAGFLAQVRHETAGLTTFYQPLDGGAGAIHMLPANFRIACEDDDEIRAAFTQRFGSCRGGSDLEAGQLLANPKLAFLTGGWWMAQGSAKILGGPCGDLRPVLDQGTGSQNPLSGYYLVSRCIFGGNFDAGLAQRVRFYDLAKRVFNV</sequence>
<evidence type="ECO:0000256" key="2">
    <source>
        <dbReference type="ARBA" id="ARBA00022669"/>
    </source>
</evidence>
<keyword evidence="9" id="KW-1185">Reference proteome</keyword>
<evidence type="ECO:0000313" key="8">
    <source>
        <dbReference type="EMBL" id="PRP86518.1"/>
    </source>
</evidence>
<dbReference type="Gene3D" id="3.40.50.1240">
    <property type="entry name" value="Phosphoglycerate mutase-like"/>
    <property type="match status" value="1"/>
</dbReference>
<dbReference type="Gene3D" id="3.30.60.10">
    <property type="entry name" value="Endochitinase-like"/>
    <property type="match status" value="2"/>
</dbReference>
<evidence type="ECO:0000256" key="5">
    <source>
        <dbReference type="SAM" id="MobiDB-lite"/>
    </source>
</evidence>
<keyword evidence="3" id="KW-0378">Hydrolase</keyword>
<dbReference type="GO" id="GO:0008061">
    <property type="term" value="F:chitin binding"/>
    <property type="evidence" value="ECO:0007669"/>
    <property type="project" value="UniProtKB-UniRule"/>
</dbReference>
<dbReference type="STRING" id="1890364.A0A2P6NRJ8"/>
<dbReference type="OrthoDB" id="10257284at2759"/>
<accession>A0A2P6NRJ8</accession>
<feature type="signal peptide" evidence="6">
    <location>
        <begin position="1"/>
        <end position="18"/>
    </location>
</feature>
<dbReference type="PROSITE" id="PS50941">
    <property type="entry name" value="CHIT_BIND_I_2"/>
    <property type="match status" value="1"/>
</dbReference>
<dbReference type="InterPro" id="IPR050645">
    <property type="entry name" value="Histidine_acid_phosphatase"/>
</dbReference>
<evidence type="ECO:0000256" key="3">
    <source>
        <dbReference type="ARBA" id="ARBA00022801"/>
    </source>
</evidence>
<dbReference type="Proteomes" id="UP000241769">
    <property type="component" value="Unassembled WGS sequence"/>
</dbReference>
<dbReference type="Pfam" id="PF00328">
    <property type="entry name" value="His_Phos_2"/>
    <property type="match status" value="1"/>
</dbReference>
<evidence type="ECO:0000313" key="9">
    <source>
        <dbReference type="Proteomes" id="UP000241769"/>
    </source>
</evidence>
<feature type="region of interest" description="Disordered" evidence="5">
    <location>
        <begin position="518"/>
        <end position="539"/>
    </location>
</feature>
<evidence type="ECO:0000256" key="6">
    <source>
        <dbReference type="SAM" id="SignalP"/>
    </source>
</evidence>
<dbReference type="PROSITE" id="PS00616">
    <property type="entry name" value="HIS_ACID_PHOSPHAT_1"/>
    <property type="match status" value="1"/>
</dbReference>
<dbReference type="InterPro" id="IPR036861">
    <property type="entry name" value="Endochitinase-like_sf"/>
</dbReference>
<dbReference type="CDD" id="cd07061">
    <property type="entry name" value="HP_HAP_like"/>
    <property type="match status" value="1"/>
</dbReference>
<feature type="disulfide bond" evidence="4">
    <location>
        <begin position="460"/>
        <end position="472"/>
    </location>
</feature>
<dbReference type="CDD" id="cd00035">
    <property type="entry name" value="ChtBD1"/>
    <property type="match status" value="2"/>
</dbReference>
<dbReference type="InterPro" id="IPR000560">
    <property type="entry name" value="His_Pase_clade-2"/>
</dbReference>
<feature type="disulfide bond" evidence="4">
    <location>
        <begin position="465"/>
        <end position="479"/>
    </location>
</feature>
<reference evidence="8 9" key="1">
    <citation type="journal article" date="2018" name="Genome Biol. Evol.">
        <title>Multiple Roots of Fruiting Body Formation in Amoebozoa.</title>
        <authorList>
            <person name="Hillmann F."/>
            <person name="Forbes G."/>
            <person name="Novohradska S."/>
            <person name="Ferling I."/>
            <person name="Riege K."/>
            <person name="Groth M."/>
            <person name="Westermann M."/>
            <person name="Marz M."/>
            <person name="Spaller T."/>
            <person name="Winckler T."/>
            <person name="Schaap P."/>
            <person name="Glockner G."/>
        </authorList>
    </citation>
    <scope>NUCLEOTIDE SEQUENCE [LARGE SCALE GENOMIC DNA]</scope>
    <source>
        <strain evidence="8 9">Jena</strain>
    </source>
</reference>